<dbReference type="Pfam" id="PF01553">
    <property type="entry name" value="Acyltransferase"/>
    <property type="match status" value="1"/>
</dbReference>
<reference evidence="8 10" key="1">
    <citation type="submission" date="2016-02" db="EMBL/GenBank/DDBJ databases">
        <authorList>
            <person name="Holder M.E."/>
            <person name="Ajami N.J."/>
            <person name="Petrosino J.F."/>
        </authorList>
    </citation>
    <scope>NUCLEOTIDE SEQUENCE [LARGE SCALE GENOMIC DNA]</scope>
    <source>
        <strain evidence="8 10">CCUG 32990</strain>
    </source>
</reference>
<dbReference type="Pfam" id="PF03176">
    <property type="entry name" value="MMPL"/>
    <property type="match status" value="1"/>
</dbReference>
<dbReference type="EMBL" id="LT906449">
    <property type="protein sequence ID" value="SNV15872.1"/>
    <property type="molecule type" value="Genomic_DNA"/>
</dbReference>
<dbReference type="Proteomes" id="UP000215539">
    <property type="component" value="Chromosome 1"/>
</dbReference>
<evidence type="ECO:0000256" key="6">
    <source>
        <dbReference type="SAM" id="Phobius"/>
    </source>
</evidence>
<dbReference type="SUPFAM" id="SSF69593">
    <property type="entry name" value="Glycerol-3-phosphate (1)-acyltransferase"/>
    <property type="match status" value="1"/>
</dbReference>
<organism evidence="9 11">
    <name type="scientific">Capnocytophaga haemolytica</name>
    <dbReference type="NCBI Taxonomy" id="45243"/>
    <lineage>
        <taxon>Bacteria</taxon>
        <taxon>Pseudomonadati</taxon>
        <taxon>Bacteroidota</taxon>
        <taxon>Flavobacteriia</taxon>
        <taxon>Flavobacteriales</taxon>
        <taxon>Flavobacteriaceae</taxon>
        <taxon>Capnocytophaga</taxon>
    </lineage>
</organism>
<name>A0AAX2H0J9_9FLAO</name>
<evidence type="ECO:0000256" key="3">
    <source>
        <dbReference type="ARBA" id="ARBA00022692"/>
    </source>
</evidence>
<keyword evidence="9" id="KW-0012">Acyltransferase</keyword>
<feature type="transmembrane region" description="Helical" evidence="6">
    <location>
        <begin position="432"/>
        <end position="449"/>
    </location>
</feature>
<evidence type="ECO:0000256" key="2">
    <source>
        <dbReference type="ARBA" id="ARBA00022475"/>
    </source>
</evidence>
<dbReference type="SUPFAM" id="SSF82866">
    <property type="entry name" value="Multidrug efflux transporter AcrB transmembrane domain"/>
    <property type="match status" value="2"/>
</dbReference>
<feature type="transmembrane region" description="Helical" evidence="6">
    <location>
        <begin position="653"/>
        <end position="672"/>
    </location>
</feature>
<comment type="subcellular location">
    <subcellularLocation>
        <location evidence="1">Cell membrane</location>
        <topology evidence="1">Multi-pass membrane protein</topology>
    </subcellularLocation>
</comment>
<gene>
    <name evidence="8" type="ORF">AXF12_09870</name>
    <name evidence="9" type="ORF">SAMEA44541418_02185</name>
</gene>
<dbReference type="CDD" id="cd07989">
    <property type="entry name" value="LPLAT_AGPAT-like"/>
    <property type="match status" value="1"/>
</dbReference>
<protein>
    <submittedName>
        <fullName evidence="9">2-acyl-glycerophospho-ethanolamine acyltransferase</fullName>
    </submittedName>
    <submittedName>
        <fullName evidence="8">Glycerol acyltransferase</fullName>
    </submittedName>
</protein>
<feature type="transmembrane region" description="Helical" evidence="6">
    <location>
        <begin position="317"/>
        <end position="338"/>
    </location>
</feature>
<evidence type="ECO:0000256" key="1">
    <source>
        <dbReference type="ARBA" id="ARBA00004651"/>
    </source>
</evidence>
<feature type="transmembrane region" description="Helical" evidence="6">
    <location>
        <begin position="14"/>
        <end position="36"/>
    </location>
</feature>
<keyword evidence="5 6" id="KW-0472">Membrane</keyword>
<keyword evidence="10" id="KW-1185">Reference proteome</keyword>
<sequence length="1179" mass="133119">MLNKLYIYIQRHKLLTLSVLVAWVVIAFLGVMHLRFEEDITKVLPKNEKASLTSKVLKQLNFADKVAVVVSRDKGGSLSELQEVATRLADSVQQMPAYVRSVQGIVDEEDIDESWQFINEHLPLLLTEADYEALEPRLQADSLQALVQAQYKMMLTPAGMVAGKYIRTDPFSLTFKGLSKLQTLNISDDFKLADGFLTTKDEQNILFFLNPTFEGNDTEHNTAFVQHLDRLADTVNAEYKGKVKVYFFGAPFISVSNATQIKTDILTTVLISLSALYLLLVFFYRSVSVPLIAFIPSVFGVLTALATLYMLKGSISAISISLGAVLLGVTIDYSLHILTHYKAVKTTAELYKAVTVPILLSSITTAISFLCLLFVHSEVMKDLGIFAFVGIMVSALLSLLLIPHFYRNSKTIEARRTVLDRVGAYPFHKNKWVVGACILLIVVSFFFFTDARFDGDIAKINYVNARYKQAERALEQITDSEYKSVYAAAYGNSLSEALERNYALCNTLEQYKVEGQIQQYSSIGAIVLPEKEQQRRIARWQAFWQQHKEVIGQLKQYGTTVGFKENAYEPFFQSMTATYTPITDLQTYKALTVLPLHDFITEKEGFYTIANLVKLTAAQRDAFIHQVEHATPTVVIDRKNLSETFLGKLKDDILLLVNYSSVAIFLILLLFFKRIELVLLTLIPIGITGVVTSALMNWLGIEFNVFSMIVCTLVLGHSVDFSIFMTCALQQDYTRGRNELPVYKVSVLLASITTFLAIGTLVFAKHPALKSIAAVSVIGIFSALAITFVFYPTIYRFFITARPAKGKSPVSLRLAVHSALSMAYYALSSMLLSNLGVLIVCIFPKSSLWIRKIASKMTTSVLYSNPFVRKHVENPQQIDLKTPAVLIANHSSWLDTLAIGLFTHKISYMVNDWVWRSAVFGRYVRAMGFFPASEGIEKAIPRFKEITDKGISLMIFPEGKRSESNRIHRFHKGAFLAAEQLHLPILPIYLHGLSEVQPKGDFIIYDGAITVIVGQPIAYDDPQLGSTIREQAKRMGVHFREEFLRIRRRLEGVDYLKKKLLLSYLYMDNEVVRAVKDDFKHHKESYHQLVHSLPEKGKFLRIGDDYGQLDLLLTLTYPEREIVAVIADDEKRAVAEQSYIAKIRKIRYLSERPEAETFDVEISAKETEKIIFTNKNTDI</sequence>
<dbReference type="AlphaFoldDB" id="A0AAX2H0J9"/>
<evidence type="ECO:0000313" key="10">
    <source>
        <dbReference type="Proteomes" id="UP000065822"/>
    </source>
</evidence>
<dbReference type="EMBL" id="CP014227">
    <property type="protein sequence ID" value="AMD85789.1"/>
    <property type="molecule type" value="Genomic_DNA"/>
</dbReference>
<feature type="transmembrane region" description="Helical" evidence="6">
    <location>
        <begin position="265"/>
        <end position="284"/>
    </location>
</feature>
<dbReference type="Proteomes" id="UP000065822">
    <property type="component" value="Chromosome"/>
</dbReference>
<feature type="transmembrane region" description="Helical" evidence="6">
    <location>
        <begin position="775"/>
        <end position="798"/>
    </location>
</feature>
<keyword evidence="3 6" id="KW-0812">Transmembrane</keyword>
<evidence type="ECO:0000313" key="11">
    <source>
        <dbReference type="Proteomes" id="UP000215539"/>
    </source>
</evidence>
<dbReference type="InterPro" id="IPR050545">
    <property type="entry name" value="Mycobact_MmpL"/>
</dbReference>
<feature type="transmembrane region" description="Helical" evidence="6">
    <location>
        <begin position="705"/>
        <end position="729"/>
    </location>
</feature>
<feature type="transmembrane region" description="Helical" evidence="6">
    <location>
        <begin position="383"/>
        <end position="406"/>
    </location>
</feature>
<reference evidence="9 11" key="2">
    <citation type="submission" date="2017-06" db="EMBL/GenBank/DDBJ databases">
        <authorList>
            <consortium name="Pathogen Informatics"/>
        </authorList>
    </citation>
    <scope>NUCLEOTIDE SEQUENCE [LARGE SCALE GENOMIC DNA]</scope>
    <source>
        <strain evidence="9 11">NCTC12947</strain>
    </source>
</reference>
<dbReference type="KEGG" id="chg:AXF12_09870"/>
<dbReference type="InterPro" id="IPR002123">
    <property type="entry name" value="Plipid/glycerol_acylTrfase"/>
</dbReference>
<dbReference type="GO" id="GO:0016746">
    <property type="term" value="F:acyltransferase activity"/>
    <property type="evidence" value="ECO:0007669"/>
    <property type="project" value="UniProtKB-KW"/>
</dbReference>
<feature type="transmembrane region" description="Helical" evidence="6">
    <location>
        <begin position="677"/>
        <end position="699"/>
    </location>
</feature>
<accession>A0AAX2H0J9</accession>
<evidence type="ECO:0000259" key="7">
    <source>
        <dbReference type="SMART" id="SM00563"/>
    </source>
</evidence>
<evidence type="ECO:0000256" key="5">
    <source>
        <dbReference type="ARBA" id="ARBA00023136"/>
    </source>
</evidence>
<feature type="transmembrane region" description="Helical" evidence="6">
    <location>
        <begin position="350"/>
        <end position="377"/>
    </location>
</feature>
<evidence type="ECO:0000313" key="8">
    <source>
        <dbReference type="EMBL" id="AMD85789.1"/>
    </source>
</evidence>
<keyword evidence="9" id="KW-0808">Transferase</keyword>
<dbReference type="RefSeq" id="WP_066430705.1">
    <property type="nucleotide sequence ID" value="NZ_CP014227.1"/>
</dbReference>
<feature type="transmembrane region" description="Helical" evidence="6">
    <location>
        <begin position="291"/>
        <end position="311"/>
    </location>
</feature>
<dbReference type="PANTHER" id="PTHR33406">
    <property type="entry name" value="MEMBRANE PROTEIN MJ1562-RELATED"/>
    <property type="match status" value="1"/>
</dbReference>
<dbReference type="SMART" id="SM00563">
    <property type="entry name" value="PlsC"/>
    <property type="match status" value="1"/>
</dbReference>
<proteinExistence type="predicted"/>
<evidence type="ECO:0000256" key="4">
    <source>
        <dbReference type="ARBA" id="ARBA00022989"/>
    </source>
</evidence>
<keyword evidence="4 6" id="KW-1133">Transmembrane helix</keyword>
<keyword evidence="2" id="KW-1003">Cell membrane</keyword>
<evidence type="ECO:0000313" key="9">
    <source>
        <dbReference type="EMBL" id="SNV15872.1"/>
    </source>
</evidence>
<dbReference type="Gene3D" id="1.20.1640.10">
    <property type="entry name" value="Multidrug efflux transporter AcrB transmembrane domain"/>
    <property type="match status" value="2"/>
</dbReference>
<feature type="domain" description="Phospholipid/glycerol acyltransferase" evidence="7">
    <location>
        <begin position="884"/>
        <end position="993"/>
    </location>
</feature>
<dbReference type="PANTHER" id="PTHR33406:SF13">
    <property type="entry name" value="MEMBRANE PROTEIN YDFJ"/>
    <property type="match status" value="1"/>
</dbReference>
<feature type="transmembrane region" description="Helical" evidence="6">
    <location>
        <begin position="741"/>
        <end position="763"/>
    </location>
</feature>
<dbReference type="GO" id="GO:0005886">
    <property type="term" value="C:plasma membrane"/>
    <property type="evidence" value="ECO:0007669"/>
    <property type="project" value="UniProtKB-SubCell"/>
</dbReference>
<dbReference type="InterPro" id="IPR004869">
    <property type="entry name" value="MMPL_dom"/>
</dbReference>